<keyword evidence="5 6" id="KW-0472">Membrane</keyword>
<reference evidence="7 8" key="1">
    <citation type="submission" date="2016-10" db="EMBL/GenBank/DDBJ databases">
        <authorList>
            <person name="de Groot N.N."/>
        </authorList>
    </citation>
    <scope>NUCLEOTIDE SEQUENCE [LARGE SCALE GENOMIC DNA]</scope>
    <source>
        <strain evidence="7 8">DSM 12130</strain>
    </source>
</reference>
<evidence type="ECO:0000313" key="7">
    <source>
        <dbReference type="EMBL" id="SDO89116.1"/>
    </source>
</evidence>
<keyword evidence="3 6" id="KW-0812">Transmembrane</keyword>
<name>A0A1H0N9B9_9BACT</name>
<feature type="transmembrane region" description="Helical" evidence="6">
    <location>
        <begin position="127"/>
        <end position="150"/>
    </location>
</feature>
<feature type="transmembrane region" description="Helical" evidence="6">
    <location>
        <begin position="220"/>
        <end position="240"/>
    </location>
</feature>
<keyword evidence="8" id="KW-1185">Reference proteome</keyword>
<organism evidence="7 8">
    <name type="scientific">Desulforhopalus singaporensis</name>
    <dbReference type="NCBI Taxonomy" id="91360"/>
    <lineage>
        <taxon>Bacteria</taxon>
        <taxon>Pseudomonadati</taxon>
        <taxon>Thermodesulfobacteriota</taxon>
        <taxon>Desulfobulbia</taxon>
        <taxon>Desulfobulbales</taxon>
        <taxon>Desulfocapsaceae</taxon>
        <taxon>Desulforhopalus</taxon>
    </lineage>
</organism>
<dbReference type="GO" id="GO:0005886">
    <property type="term" value="C:plasma membrane"/>
    <property type="evidence" value="ECO:0007669"/>
    <property type="project" value="UniProtKB-SubCell"/>
</dbReference>
<evidence type="ECO:0000256" key="3">
    <source>
        <dbReference type="ARBA" id="ARBA00022692"/>
    </source>
</evidence>
<dbReference type="CDD" id="cd06581">
    <property type="entry name" value="TM_PBP1_LivM_like"/>
    <property type="match status" value="1"/>
</dbReference>
<dbReference type="AlphaFoldDB" id="A0A1H0N9B9"/>
<dbReference type="PANTHER" id="PTHR30482">
    <property type="entry name" value="HIGH-AFFINITY BRANCHED-CHAIN AMINO ACID TRANSPORT SYSTEM PERMEASE"/>
    <property type="match status" value="1"/>
</dbReference>
<sequence>MTQSTNENHTGLSGLLNKICLSPLGLLGIVFLFFLPLVPPFNQDYMIRWLISGAIVAAAAISFDFSAGYLGIVNFGYAAFLGLGGYTSAILSNTLGISPFITIFFGALMAATLGVLTGIVSLRLRGMFAICFTWFIGIALMGLCMKWDWLTRGPLGLQCTPFFESNSSLPNYYLILAIMLLTYLALGLMIKSNYGLAFRAIGQNMEAAMTSGVHPTKYRVINFTLSCFFAGLIGGFYAHYYGILTPELMHTQKTVEVLVIAYIGGRLSLWGGIVAAFPFIFAMELLRSSLSDLPGINLIIYGVFLIAIMVYYPGGVAFFFKNLTSRKIRRKEMQQASIAQ</sequence>
<gene>
    <name evidence="7" type="ORF">SAMN05660330_01300</name>
</gene>
<dbReference type="OrthoDB" id="9780757at2"/>
<evidence type="ECO:0000256" key="1">
    <source>
        <dbReference type="ARBA" id="ARBA00004651"/>
    </source>
</evidence>
<evidence type="ECO:0000256" key="5">
    <source>
        <dbReference type="ARBA" id="ARBA00023136"/>
    </source>
</evidence>
<feature type="transmembrane region" description="Helical" evidence="6">
    <location>
        <begin position="298"/>
        <end position="320"/>
    </location>
</feature>
<keyword evidence="4 6" id="KW-1133">Transmembrane helix</keyword>
<dbReference type="RefSeq" id="WP_092220966.1">
    <property type="nucleotide sequence ID" value="NZ_FNJI01000007.1"/>
</dbReference>
<feature type="transmembrane region" description="Helical" evidence="6">
    <location>
        <begin position="97"/>
        <end position="120"/>
    </location>
</feature>
<dbReference type="EMBL" id="FNJI01000007">
    <property type="protein sequence ID" value="SDO89116.1"/>
    <property type="molecule type" value="Genomic_DNA"/>
</dbReference>
<evidence type="ECO:0000256" key="2">
    <source>
        <dbReference type="ARBA" id="ARBA00022475"/>
    </source>
</evidence>
<proteinExistence type="predicted"/>
<feature type="transmembrane region" description="Helical" evidence="6">
    <location>
        <begin position="260"/>
        <end position="286"/>
    </location>
</feature>
<feature type="transmembrane region" description="Helical" evidence="6">
    <location>
        <begin position="20"/>
        <end position="39"/>
    </location>
</feature>
<evidence type="ECO:0000313" key="8">
    <source>
        <dbReference type="Proteomes" id="UP000199073"/>
    </source>
</evidence>
<accession>A0A1H0N9B9</accession>
<dbReference type="Pfam" id="PF02653">
    <property type="entry name" value="BPD_transp_2"/>
    <property type="match status" value="1"/>
</dbReference>
<dbReference type="InterPro" id="IPR001851">
    <property type="entry name" value="ABC_transp_permease"/>
</dbReference>
<keyword evidence="2" id="KW-1003">Cell membrane</keyword>
<dbReference type="InterPro" id="IPR043428">
    <property type="entry name" value="LivM-like"/>
</dbReference>
<dbReference type="GO" id="GO:0015658">
    <property type="term" value="F:branched-chain amino acid transmembrane transporter activity"/>
    <property type="evidence" value="ECO:0007669"/>
    <property type="project" value="InterPro"/>
</dbReference>
<dbReference type="PANTHER" id="PTHR30482:SF10">
    <property type="entry name" value="HIGH-AFFINITY BRANCHED-CHAIN AMINO ACID TRANSPORT PROTEIN BRAE"/>
    <property type="match status" value="1"/>
</dbReference>
<evidence type="ECO:0000256" key="4">
    <source>
        <dbReference type="ARBA" id="ARBA00022989"/>
    </source>
</evidence>
<evidence type="ECO:0000256" key="6">
    <source>
        <dbReference type="SAM" id="Phobius"/>
    </source>
</evidence>
<protein>
    <submittedName>
        <fullName evidence="7">Branched-chain amino acid transport system permease protein</fullName>
    </submittedName>
</protein>
<feature type="transmembrane region" description="Helical" evidence="6">
    <location>
        <begin position="45"/>
        <end position="65"/>
    </location>
</feature>
<dbReference type="STRING" id="91360.SAMN05660330_01300"/>
<comment type="subcellular location">
    <subcellularLocation>
        <location evidence="1">Cell membrane</location>
        <topology evidence="1">Multi-pass membrane protein</topology>
    </subcellularLocation>
</comment>
<dbReference type="Proteomes" id="UP000199073">
    <property type="component" value="Unassembled WGS sequence"/>
</dbReference>
<feature type="transmembrane region" description="Helical" evidence="6">
    <location>
        <begin position="170"/>
        <end position="190"/>
    </location>
</feature>
<feature type="transmembrane region" description="Helical" evidence="6">
    <location>
        <begin position="72"/>
        <end position="91"/>
    </location>
</feature>